<dbReference type="InterPro" id="IPR011006">
    <property type="entry name" value="CheY-like_superfamily"/>
</dbReference>
<feature type="modified residue" description="4-aspartylphosphate" evidence="1">
    <location>
        <position position="59"/>
    </location>
</feature>
<dbReference type="InterPro" id="IPR001789">
    <property type="entry name" value="Sig_transdc_resp-reg_receiver"/>
</dbReference>
<evidence type="ECO:0000256" key="1">
    <source>
        <dbReference type="PROSITE-ProRule" id="PRU00169"/>
    </source>
</evidence>
<dbReference type="Pfam" id="PF00072">
    <property type="entry name" value="Response_reg"/>
    <property type="match status" value="1"/>
</dbReference>
<keyword evidence="1" id="KW-0597">Phosphoprotein</keyword>
<dbReference type="RefSeq" id="WP_275650814.1">
    <property type="nucleotide sequence ID" value="NZ_JARFVA010000009.1"/>
</dbReference>
<dbReference type="Gene3D" id="3.40.50.2300">
    <property type="match status" value="1"/>
</dbReference>
<dbReference type="Proteomes" id="UP001217083">
    <property type="component" value="Unassembled WGS sequence"/>
</dbReference>
<dbReference type="PROSITE" id="PS50110">
    <property type="entry name" value="RESPONSE_REGULATORY"/>
    <property type="match status" value="1"/>
</dbReference>
<sequence>MYKEIYLVDDEELINTINAIQFRKLGLEDKIRSFTNPELALDGLRFREDHSERLIVFLDINMPEMTGFEFLEFMQLERLPSQIDVVIVTSSDREDDLETAKKYTEYVRGFVKKPLRKEDIQNYLEMDTALFPNDGATTV</sequence>
<name>A0ABT5XT36_9FLAO</name>
<evidence type="ECO:0000313" key="3">
    <source>
        <dbReference type="EMBL" id="MDF0709045.1"/>
    </source>
</evidence>
<dbReference type="SUPFAM" id="SSF52172">
    <property type="entry name" value="CheY-like"/>
    <property type="match status" value="1"/>
</dbReference>
<accession>A0ABT5XT36</accession>
<comment type="caution">
    <text evidence="3">The sequence shown here is derived from an EMBL/GenBank/DDBJ whole genome shotgun (WGS) entry which is preliminary data.</text>
</comment>
<proteinExistence type="predicted"/>
<evidence type="ECO:0000313" key="4">
    <source>
        <dbReference type="Proteomes" id="UP001217083"/>
    </source>
</evidence>
<dbReference type="PANTHER" id="PTHR44520">
    <property type="entry name" value="RESPONSE REGULATOR RCP1-RELATED"/>
    <property type="match status" value="1"/>
</dbReference>
<gene>
    <name evidence="3" type="ORF">PY091_17670</name>
</gene>
<feature type="domain" description="Response regulatory" evidence="2">
    <location>
        <begin position="4"/>
        <end position="128"/>
    </location>
</feature>
<reference evidence="3 4" key="1">
    <citation type="submission" date="2023-03" db="EMBL/GenBank/DDBJ databases">
        <title>Muricauda XX sp. nov. and Muricauda XXX sp. nov., two novel species isolated from Okinawa Trough.</title>
        <authorList>
            <person name="Cao W."/>
            <person name="Deng X."/>
        </authorList>
    </citation>
    <scope>NUCLEOTIDE SEQUENCE [LARGE SCALE GENOMIC DNA]</scope>
    <source>
        <strain evidence="3 4">81s02</strain>
    </source>
</reference>
<organism evidence="3 4">
    <name type="scientific">Flagellimonas okinawensis</name>
    <dbReference type="NCBI Taxonomy" id="3031324"/>
    <lineage>
        <taxon>Bacteria</taxon>
        <taxon>Pseudomonadati</taxon>
        <taxon>Bacteroidota</taxon>
        <taxon>Flavobacteriia</taxon>
        <taxon>Flavobacteriales</taxon>
        <taxon>Flavobacteriaceae</taxon>
        <taxon>Flagellimonas</taxon>
    </lineage>
</organism>
<keyword evidence="4" id="KW-1185">Reference proteome</keyword>
<dbReference type="PANTHER" id="PTHR44520:SF2">
    <property type="entry name" value="RESPONSE REGULATOR RCP1"/>
    <property type="match status" value="1"/>
</dbReference>
<protein>
    <submittedName>
        <fullName evidence="3">Response regulator</fullName>
    </submittedName>
</protein>
<evidence type="ECO:0000259" key="2">
    <source>
        <dbReference type="PROSITE" id="PS50110"/>
    </source>
</evidence>
<dbReference type="SMART" id="SM00448">
    <property type="entry name" value="REC"/>
    <property type="match status" value="1"/>
</dbReference>
<dbReference type="EMBL" id="JARFVA010000009">
    <property type="protein sequence ID" value="MDF0709045.1"/>
    <property type="molecule type" value="Genomic_DNA"/>
</dbReference>
<dbReference type="InterPro" id="IPR052893">
    <property type="entry name" value="TCS_response_regulator"/>
</dbReference>